<evidence type="ECO:0000313" key="2">
    <source>
        <dbReference type="EMBL" id="QOY26785.1"/>
    </source>
</evidence>
<keyword evidence="1" id="KW-1133">Transmembrane helix</keyword>
<evidence type="ECO:0000256" key="1">
    <source>
        <dbReference type="SAM" id="Phobius"/>
    </source>
</evidence>
<proteinExistence type="predicted"/>
<keyword evidence="1" id="KW-0472">Membrane</keyword>
<dbReference type="EMBL" id="CP063687">
    <property type="protein sequence ID" value="QOY26785.1"/>
    <property type="molecule type" value="Genomic_DNA"/>
</dbReference>
<name>A0A7D7GZZ8_BACVE</name>
<sequence>MKKKLAAVTVTILLVSVITNSFLNGGKPDWIDVCSTLLACLLGILFVLRLEKRENT</sequence>
<organism evidence="2 3">
    <name type="scientific">Bacillus velezensis</name>
    <dbReference type="NCBI Taxonomy" id="492670"/>
    <lineage>
        <taxon>Bacteria</taxon>
        <taxon>Bacillati</taxon>
        <taxon>Bacillota</taxon>
        <taxon>Bacilli</taxon>
        <taxon>Bacillales</taxon>
        <taxon>Bacillaceae</taxon>
        <taxon>Bacillus</taxon>
        <taxon>Bacillus amyloliquefaciens group</taxon>
    </lineage>
</organism>
<accession>A0A7D7GZZ8</accession>
<keyword evidence="1" id="KW-0812">Transmembrane</keyword>
<dbReference type="Proteomes" id="UP000587477">
    <property type="component" value="Chromosome"/>
</dbReference>
<dbReference type="RefSeq" id="WP_007407875.1">
    <property type="nucleotide sequence ID" value="NZ_BDDG01000001.1"/>
</dbReference>
<dbReference type="GeneID" id="75093607"/>
<reference evidence="3" key="1">
    <citation type="submission" date="2020-10" db="EMBL/GenBank/DDBJ databases">
        <title>Complete genome sequence of Bacillus velezensis NST6.</title>
        <authorList>
            <person name="Choi J."/>
        </authorList>
    </citation>
    <scope>NUCLEOTIDE SEQUENCE [LARGE SCALE GENOMIC DNA]</scope>
    <source>
        <strain evidence="3">NST6</strain>
    </source>
</reference>
<gene>
    <name evidence="2" type="ORF">BACVE_001796</name>
</gene>
<evidence type="ECO:0000313" key="3">
    <source>
        <dbReference type="Proteomes" id="UP000587477"/>
    </source>
</evidence>
<dbReference type="AlphaFoldDB" id="A0A7D7GZZ8"/>
<protein>
    <submittedName>
        <fullName evidence="2">Uncharacterized protein</fullName>
    </submittedName>
</protein>
<feature type="transmembrane region" description="Helical" evidence="1">
    <location>
        <begin position="30"/>
        <end position="50"/>
    </location>
</feature>